<evidence type="ECO:0000259" key="1">
    <source>
        <dbReference type="Pfam" id="PF14204"/>
    </source>
</evidence>
<name>A0A124SDK5_CYNCS</name>
<dbReference type="AlphaFoldDB" id="A0A124SDK5"/>
<accession>A0A124SDK5</accession>
<keyword evidence="3" id="KW-1185">Reference proteome</keyword>
<reference evidence="2 3" key="1">
    <citation type="journal article" date="2016" name="Sci. Rep.">
        <title>The genome sequence of the outbreeding globe artichoke constructed de novo incorporating a phase-aware low-pass sequencing strategy of F1 progeny.</title>
        <authorList>
            <person name="Scaglione D."/>
            <person name="Reyes-Chin-Wo S."/>
            <person name="Acquadro A."/>
            <person name="Froenicke L."/>
            <person name="Portis E."/>
            <person name="Beitel C."/>
            <person name="Tirone M."/>
            <person name="Mauro R."/>
            <person name="Lo Monaco A."/>
            <person name="Mauromicale G."/>
            <person name="Faccioli P."/>
            <person name="Cattivelli L."/>
            <person name="Rieseberg L."/>
            <person name="Michelmore R."/>
            <person name="Lanteri S."/>
        </authorList>
    </citation>
    <scope>NUCLEOTIDE SEQUENCE [LARGE SCALE GENOMIC DNA]</scope>
    <source>
        <strain evidence="2">2C</strain>
    </source>
</reference>
<dbReference type="Gramene" id="KVH97195">
    <property type="protein sequence ID" value="KVH97195"/>
    <property type="gene ID" value="Ccrd_000705"/>
</dbReference>
<evidence type="ECO:0000313" key="3">
    <source>
        <dbReference type="Proteomes" id="UP000243975"/>
    </source>
</evidence>
<proteinExistence type="predicted"/>
<dbReference type="Proteomes" id="UP000243975">
    <property type="component" value="Unassembled WGS sequence"/>
</dbReference>
<dbReference type="Pfam" id="PF14204">
    <property type="entry name" value="Ribosomal_L18_c"/>
    <property type="match status" value="1"/>
</dbReference>
<dbReference type="EMBL" id="LEKV01003850">
    <property type="protein sequence ID" value="KVH97195.1"/>
    <property type="molecule type" value="Genomic_DNA"/>
</dbReference>
<dbReference type="InterPro" id="IPR025607">
    <property type="entry name" value="Ribosomal_uL18_C_euk"/>
</dbReference>
<dbReference type="STRING" id="59895.A0A124SDK5"/>
<sequence length="83" mass="9330">MSRKSISLTSLNTLKLELTHKTLKSCTRRCIQPFMLIQPVGETASKGAHKRFNLKKLTYDERKEKLIERLNALNAAAGGADDE</sequence>
<comment type="caution">
    <text evidence="2">The sequence shown here is derived from an EMBL/GenBank/DDBJ whole genome shotgun (WGS) entry which is preliminary data.</text>
</comment>
<feature type="domain" description="Large ribosomal subunit protein uL18 C-terminal eukaryotes" evidence="1">
    <location>
        <begin position="45"/>
        <end position="75"/>
    </location>
</feature>
<gene>
    <name evidence="2" type="ORF">Ccrd_000705</name>
</gene>
<organism evidence="2 3">
    <name type="scientific">Cynara cardunculus var. scolymus</name>
    <name type="common">Globe artichoke</name>
    <name type="synonym">Cynara scolymus</name>
    <dbReference type="NCBI Taxonomy" id="59895"/>
    <lineage>
        <taxon>Eukaryota</taxon>
        <taxon>Viridiplantae</taxon>
        <taxon>Streptophyta</taxon>
        <taxon>Embryophyta</taxon>
        <taxon>Tracheophyta</taxon>
        <taxon>Spermatophyta</taxon>
        <taxon>Magnoliopsida</taxon>
        <taxon>eudicotyledons</taxon>
        <taxon>Gunneridae</taxon>
        <taxon>Pentapetalae</taxon>
        <taxon>asterids</taxon>
        <taxon>campanulids</taxon>
        <taxon>Asterales</taxon>
        <taxon>Asteraceae</taxon>
        <taxon>Carduoideae</taxon>
        <taxon>Cardueae</taxon>
        <taxon>Carduinae</taxon>
        <taxon>Cynara</taxon>
    </lineage>
</organism>
<protein>
    <recommendedName>
        <fullName evidence="1">Large ribosomal subunit protein uL18 C-terminal eukaryotes domain-containing protein</fullName>
    </recommendedName>
</protein>
<evidence type="ECO:0000313" key="2">
    <source>
        <dbReference type="EMBL" id="KVH97195.1"/>
    </source>
</evidence>